<evidence type="ECO:0000313" key="6">
    <source>
        <dbReference type="Proteomes" id="UP000000238"/>
    </source>
</evidence>
<accession>Q2SDS5</accession>
<dbReference type="CDD" id="cd13542">
    <property type="entry name" value="PBP2_FutA1_ilke"/>
    <property type="match status" value="1"/>
</dbReference>
<protein>
    <submittedName>
        <fullName evidence="5">ABC-type Fe3+ transport system, periplasmic component</fullName>
    </submittedName>
</protein>
<keyword evidence="3" id="KW-0479">Metal-binding</keyword>
<dbReference type="STRING" id="349521.HCH_04497"/>
<dbReference type="GO" id="GO:0046872">
    <property type="term" value="F:metal ion binding"/>
    <property type="evidence" value="ECO:0007669"/>
    <property type="project" value="UniProtKB-KW"/>
</dbReference>
<dbReference type="SUPFAM" id="SSF53850">
    <property type="entry name" value="Periplasmic binding protein-like II"/>
    <property type="match status" value="1"/>
</dbReference>
<keyword evidence="2 4" id="KW-0732">Signal</keyword>
<dbReference type="OrthoDB" id="9769567at2"/>
<reference evidence="5 6" key="1">
    <citation type="journal article" date="2005" name="Nucleic Acids Res.">
        <title>Genomic blueprint of Hahella chejuensis, a marine microbe producing an algicidal agent.</title>
        <authorList>
            <person name="Jeong H."/>
            <person name="Yim J.H."/>
            <person name="Lee C."/>
            <person name="Choi S.-H."/>
            <person name="Park Y.K."/>
            <person name="Yoon S.H."/>
            <person name="Hur C.-G."/>
            <person name="Kang H.-Y."/>
            <person name="Kim D."/>
            <person name="Lee H.H."/>
            <person name="Park K.H."/>
            <person name="Park S.-H."/>
            <person name="Park H.-S."/>
            <person name="Lee H.K."/>
            <person name="Oh T.K."/>
            <person name="Kim J.F."/>
        </authorList>
    </citation>
    <scope>NUCLEOTIDE SEQUENCE [LARGE SCALE GENOMIC DNA]</scope>
    <source>
        <strain evidence="5 6">KCTC 2396</strain>
    </source>
</reference>
<proteinExistence type="inferred from homology"/>
<dbReference type="Proteomes" id="UP000000238">
    <property type="component" value="Chromosome"/>
</dbReference>
<feature type="signal peptide" evidence="4">
    <location>
        <begin position="1"/>
        <end position="26"/>
    </location>
</feature>
<dbReference type="PANTHER" id="PTHR30006">
    <property type="entry name" value="THIAMINE-BINDING PERIPLASMIC PROTEIN-RELATED"/>
    <property type="match status" value="1"/>
</dbReference>
<comment type="similarity">
    <text evidence="1">Belongs to the bacterial solute-binding protein 1 family.</text>
</comment>
<evidence type="ECO:0000313" key="5">
    <source>
        <dbReference type="EMBL" id="ABC31199.1"/>
    </source>
</evidence>
<evidence type="ECO:0000256" key="4">
    <source>
        <dbReference type="SAM" id="SignalP"/>
    </source>
</evidence>
<gene>
    <name evidence="5" type="ordered locus">HCH_04497</name>
</gene>
<evidence type="ECO:0000256" key="1">
    <source>
        <dbReference type="ARBA" id="ARBA00008520"/>
    </source>
</evidence>
<dbReference type="KEGG" id="hch:HCH_04497"/>
<dbReference type="Pfam" id="PF13343">
    <property type="entry name" value="SBP_bac_6"/>
    <property type="match status" value="1"/>
</dbReference>
<sequence>MPKKTASVFKAALLSTFCLTPLAAQAAEEVNVYSYRQEFLIQPLLDTFTSQTNIKVNVVFAKEGVAERLKREGANSPADLVLSTDIGQLQELTDAKVLQPVKSDVLNANIPEQYQAQDDSWFGLTARARVIYASKERTEVKSISYEDLAKPEWKGRICTRSGKHPYNIALFASMIAHHGEAKTEEWLRGLKENLARKPQGNDRAQVKAIKDGICDVSLGNSYYYGLMLTDENQIEWARAVNLIFPNQNDRGSHVNISGVALTKSSPNKANAIKLMEFLTEKLAQKMYSENNYEYPIKPGVEPSGLVLSWGEFKRDELPLYKAGELREKAVKMVDKVDFDG</sequence>
<dbReference type="Gene3D" id="3.40.190.10">
    <property type="entry name" value="Periplasmic binding protein-like II"/>
    <property type="match status" value="2"/>
</dbReference>
<dbReference type="InterPro" id="IPR026045">
    <property type="entry name" value="Ferric-bd"/>
</dbReference>
<dbReference type="AlphaFoldDB" id="Q2SDS5"/>
<dbReference type="EMBL" id="CP000155">
    <property type="protein sequence ID" value="ABC31199.1"/>
    <property type="molecule type" value="Genomic_DNA"/>
</dbReference>
<feature type="binding site" evidence="3">
    <location>
        <position position="223"/>
    </location>
    <ligand>
        <name>Fe cation</name>
        <dbReference type="ChEBI" id="CHEBI:24875"/>
    </ligand>
</feature>
<dbReference type="eggNOG" id="COG1840">
    <property type="taxonomic scope" value="Bacteria"/>
</dbReference>
<dbReference type="RefSeq" id="WP_011398266.1">
    <property type="nucleotide sequence ID" value="NC_007645.1"/>
</dbReference>
<evidence type="ECO:0000256" key="2">
    <source>
        <dbReference type="ARBA" id="ARBA00022729"/>
    </source>
</evidence>
<organism evidence="5 6">
    <name type="scientific">Hahella chejuensis (strain KCTC 2396)</name>
    <dbReference type="NCBI Taxonomy" id="349521"/>
    <lineage>
        <taxon>Bacteria</taxon>
        <taxon>Pseudomonadati</taxon>
        <taxon>Pseudomonadota</taxon>
        <taxon>Gammaproteobacteria</taxon>
        <taxon>Oceanospirillales</taxon>
        <taxon>Hahellaceae</taxon>
        <taxon>Hahella</taxon>
    </lineage>
</organism>
<name>Q2SDS5_HAHCH</name>
<dbReference type="GO" id="GO:0030288">
    <property type="term" value="C:outer membrane-bounded periplasmic space"/>
    <property type="evidence" value="ECO:0007669"/>
    <property type="project" value="TreeGrafter"/>
</dbReference>
<evidence type="ECO:0000256" key="3">
    <source>
        <dbReference type="PIRSR" id="PIRSR002825-1"/>
    </source>
</evidence>
<keyword evidence="6" id="KW-1185">Reference proteome</keyword>
<dbReference type="PANTHER" id="PTHR30006:SF15">
    <property type="entry name" value="IRON-UTILIZATION PERIPLASMIC PROTEIN"/>
    <property type="match status" value="1"/>
</dbReference>
<dbReference type="PIRSF" id="PIRSF002825">
    <property type="entry name" value="CfbpA"/>
    <property type="match status" value="1"/>
</dbReference>
<keyword evidence="3" id="KW-0408">Iron</keyword>
<dbReference type="HOGENOM" id="CLU_026974_2_1_6"/>
<feature type="chain" id="PRO_5004215437" evidence="4">
    <location>
        <begin position="27"/>
        <end position="340"/>
    </location>
</feature>
<feature type="binding site" evidence="3">
    <location>
        <position position="222"/>
    </location>
    <ligand>
        <name>Fe cation</name>
        <dbReference type="ChEBI" id="CHEBI:24875"/>
    </ligand>
</feature>